<evidence type="ECO:0000256" key="1">
    <source>
        <dbReference type="ARBA" id="ARBA00004123"/>
    </source>
</evidence>
<evidence type="ECO:0000256" key="2">
    <source>
        <dbReference type="ARBA" id="ARBA00004496"/>
    </source>
</evidence>
<evidence type="ECO:0000256" key="5">
    <source>
        <dbReference type="ARBA" id="ARBA00023242"/>
    </source>
</evidence>
<sequence length="753" mass="82460">MSTLKQAKNAVIGNPTAKRALAKDDAFIRMLVDCINEPAPYIQSSQGSKDDVRVEAAHVLASLAYGSSDALQSLLRANAHQAFLFAISNFQPSDSPAIKAAFARALRALVVAIAETVGPSQWGLQDQASELREEATIAFDYLFQLEALDVYLPLLVDPFSQTCNSIAQLLASALRSQSYRIAVSEWLPQIERHKEVKGKRGWEKPDAVNSPSRQGGWVARQLVALLQRKDTKLQEAVLSALASLAKDNPAVATKLAKAPPDQKPALSLVISMCKSRITDMQLAACLCATSVIRAGFPGHSLQSDPTSSMTVIHVINSLISSESETPRTRTKACFILYQLACDDKDLCQLAYDRGSLEKLATLIKAITPSEASMDWDEDEPESISSLREAGLTAIAAIALFDNDIRCDVTDNLRLIPYIQISLAQRHVGVRYAACQCARALSRAVSVLRTNIVDTGLGLAVYQIFRKKDEDPRVTLAASAAICNLVNDFSPLRAVLLEQGVIERLVQLLSSREQGLMLNALWAFKNLLYKSTIELKRQVMQGIGWNELASLLLHEDLRLQEQAFHVVRHLADGDEGIEMVFQEVGSDVLLGSLSQALESENDDVLRQVTCSISERASPLLTMGLCTKAVCVLGNLANSSPRQRDILAHPRILSSLRSCLVDAKVEVRRPAAACVLELVRANPRSHRELHEAGIDSTLRHMCDYGGGGILSLSPTTRYSMGLQMGMEDDREVKEKAREALHWFEHITLHGGDIGI</sequence>
<keyword evidence="4" id="KW-0677">Repeat</keyword>
<dbReference type="PROSITE" id="PS50176">
    <property type="entry name" value="ARM_REPEAT"/>
    <property type="match status" value="1"/>
</dbReference>
<evidence type="ECO:0000256" key="4">
    <source>
        <dbReference type="ARBA" id="ARBA00022737"/>
    </source>
</evidence>
<evidence type="ECO:0000313" key="7">
    <source>
        <dbReference type="EMBL" id="PSR77602.1"/>
    </source>
</evidence>
<dbReference type="Proteomes" id="UP000186601">
    <property type="component" value="Unassembled WGS sequence"/>
</dbReference>
<dbReference type="AlphaFoldDB" id="A0A2R6NVJ3"/>
<evidence type="ECO:0000256" key="6">
    <source>
        <dbReference type="PROSITE-ProRule" id="PRU00259"/>
    </source>
</evidence>
<feature type="repeat" description="ARM" evidence="6">
    <location>
        <begin position="499"/>
        <end position="526"/>
    </location>
</feature>
<dbReference type="InterPro" id="IPR016024">
    <property type="entry name" value="ARM-type_fold"/>
</dbReference>
<keyword evidence="5" id="KW-0539">Nucleus</keyword>
<dbReference type="PANTHER" id="PTHR15651">
    <property type="entry name" value="ARMADILLO REPEAT-CONTAINING PROTEIN 8"/>
    <property type="match status" value="1"/>
</dbReference>
<dbReference type="EMBL" id="MLYV02000787">
    <property type="protein sequence ID" value="PSR77602.1"/>
    <property type="molecule type" value="Genomic_DNA"/>
</dbReference>
<evidence type="ECO:0000256" key="3">
    <source>
        <dbReference type="ARBA" id="ARBA00022490"/>
    </source>
</evidence>
<organism evidence="7 8">
    <name type="scientific">Hermanssonia centrifuga</name>
    <dbReference type="NCBI Taxonomy" id="98765"/>
    <lineage>
        <taxon>Eukaryota</taxon>
        <taxon>Fungi</taxon>
        <taxon>Dikarya</taxon>
        <taxon>Basidiomycota</taxon>
        <taxon>Agaricomycotina</taxon>
        <taxon>Agaricomycetes</taxon>
        <taxon>Polyporales</taxon>
        <taxon>Meruliaceae</taxon>
        <taxon>Hermanssonia</taxon>
    </lineage>
</organism>
<dbReference type="InterPro" id="IPR011989">
    <property type="entry name" value="ARM-like"/>
</dbReference>
<accession>A0A2R6NVJ3</accession>
<dbReference type="STRING" id="98765.A0A2R6NVJ3"/>
<dbReference type="InterPro" id="IPR038739">
    <property type="entry name" value="ARMC8/Vid28"/>
</dbReference>
<dbReference type="GO" id="GO:0005737">
    <property type="term" value="C:cytoplasm"/>
    <property type="evidence" value="ECO:0007669"/>
    <property type="project" value="UniProtKB-SubCell"/>
</dbReference>
<keyword evidence="3" id="KW-0963">Cytoplasm</keyword>
<dbReference type="InterPro" id="IPR000225">
    <property type="entry name" value="Armadillo"/>
</dbReference>
<gene>
    <name evidence="7" type="ORF">PHLCEN_2v7792</name>
</gene>
<name>A0A2R6NVJ3_9APHY</name>
<comment type="caution">
    <text evidence="7">The sequence shown here is derived from an EMBL/GenBank/DDBJ whole genome shotgun (WGS) entry which is preliminary data.</text>
</comment>
<dbReference type="GO" id="GO:0005634">
    <property type="term" value="C:nucleus"/>
    <property type="evidence" value="ECO:0007669"/>
    <property type="project" value="UniProtKB-SubCell"/>
</dbReference>
<dbReference type="Pfam" id="PF00514">
    <property type="entry name" value="Arm"/>
    <property type="match status" value="1"/>
</dbReference>
<evidence type="ECO:0000313" key="8">
    <source>
        <dbReference type="Proteomes" id="UP000186601"/>
    </source>
</evidence>
<keyword evidence="8" id="KW-1185">Reference proteome</keyword>
<dbReference type="PANTHER" id="PTHR15651:SF7">
    <property type="entry name" value="ARMADILLO REPEAT-CONTAINING PROTEIN 8"/>
    <property type="match status" value="1"/>
</dbReference>
<dbReference type="GO" id="GO:0034657">
    <property type="term" value="C:GID complex"/>
    <property type="evidence" value="ECO:0007669"/>
    <property type="project" value="TreeGrafter"/>
</dbReference>
<proteinExistence type="predicted"/>
<dbReference type="GO" id="GO:0043161">
    <property type="term" value="P:proteasome-mediated ubiquitin-dependent protein catabolic process"/>
    <property type="evidence" value="ECO:0007669"/>
    <property type="project" value="TreeGrafter"/>
</dbReference>
<dbReference type="SMART" id="SM00185">
    <property type="entry name" value="ARM"/>
    <property type="match status" value="4"/>
</dbReference>
<reference evidence="7 8" key="1">
    <citation type="submission" date="2018-02" db="EMBL/GenBank/DDBJ databases">
        <title>Genome sequence of the basidiomycete white-rot fungus Phlebia centrifuga.</title>
        <authorList>
            <person name="Granchi Z."/>
            <person name="Peng M."/>
            <person name="de Vries R.P."/>
            <person name="Hilden K."/>
            <person name="Makela M.R."/>
            <person name="Grigoriev I."/>
            <person name="Riley R."/>
        </authorList>
    </citation>
    <scope>NUCLEOTIDE SEQUENCE [LARGE SCALE GENOMIC DNA]</scope>
    <source>
        <strain evidence="7 8">FBCC195</strain>
    </source>
</reference>
<dbReference type="OrthoDB" id="5559898at2759"/>
<protein>
    <submittedName>
        <fullName evidence="7">Uncharacterized protein</fullName>
    </submittedName>
</protein>
<comment type="subcellular location">
    <subcellularLocation>
        <location evidence="2">Cytoplasm</location>
    </subcellularLocation>
    <subcellularLocation>
        <location evidence="1">Nucleus</location>
    </subcellularLocation>
</comment>
<dbReference type="Gene3D" id="1.25.10.10">
    <property type="entry name" value="Leucine-rich Repeat Variant"/>
    <property type="match status" value="4"/>
</dbReference>
<dbReference type="SUPFAM" id="SSF48371">
    <property type="entry name" value="ARM repeat"/>
    <property type="match status" value="2"/>
</dbReference>